<organism evidence="1">
    <name type="scientific">Mucor ambiguus</name>
    <dbReference type="NCBI Taxonomy" id="91626"/>
    <lineage>
        <taxon>Eukaryota</taxon>
        <taxon>Fungi</taxon>
        <taxon>Fungi incertae sedis</taxon>
        <taxon>Mucoromycota</taxon>
        <taxon>Mucoromycotina</taxon>
        <taxon>Mucoromycetes</taxon>
        <taxon>Mucorales</taxon>
        <taxon>Mucorineae</taxon>
        <taxon>Mucoraceae</taxon>
        <taxon>Mucor</taxon>
    </lineage>
</organism>
<dbReference type="EMBL" id="DF836436">
    <property type="protein sequence ID" value="GAN07086.1"/>
    <property type="molecule type" value="Genomic_DNA"/>
</dbReference>
<protein>
    <recommendedName>
        <fullName evidence="3">PEBP-like protein</fullName>
    </recommendedName>
</protein>
<dbReference type="CDD" id="cd00866">
    <property type="entry name" value="PEBP_euk"/>
    <property type="match status" value="1"/>
</dbReference>
<dbReference type="Pfam" id="PF01161">
    <property type="entry name" value="PBP"/>
    <property type="match status" value="1"/>
</dbReference>
<dbReference type="OrthoDB" id="2506647at2759"/>
<proteinExistence type="predicted"/>
<dbReference type="Proteomes" id="UP000053815">
    <property type="component" value="Unassembled WGS sequence"/>
</dbReference>
<dbReference type="InterPro" id="IPR036610">
    <property type="entry name" value="PEBP-like_sf"/>
</dbReference>
<evidence type="ECO:0000313" key="2">
    <source>
        <dbReference type="Proteomes" id="UP000053815"/>
    </source>
</evidence>
<dbReference type="InterPro" id="IPR035810">
    <property type="entry name" value="PEBP_euk"/>
</dbReference>
<reference evidence="1" key="1">
    <citation type="submission" date="2014-09" db="EMBL/GenBank/DDBJ databases">
        <title>Draft genome sequence of an oleaginous Mucoromycotina fungus Mucor ambiguus NBRC6742.</title>
        <authorList>
            <person name="Takeda I."/>
            <person name="Yamane N."/>
            <person name="Morita T."/>
            <person name="Tamano K."/>
            <person name="Machida M."/>
            <person name="Baker S."/>
            <person name="Koike H."/>
        </authorList>
    </citation>
    <scope>NUCLEOTIDE SEQUENCE</scope>
    <source>
        <strain evidence="1">NBRC 6742</strain>
    </source>
</reference>
<dbReference type="PANTHER" id="PTHR11362">
    <property type="entry name" value="PHOSPHATIDYLETHANOLAMINE-BINDING PROTEIN"/>
    <property type="match status" value="1"/>
</dbReference>
<dbReference type="Gene3D" id="3.90.280.10">
    <property type="entry name" value="PEBP-like"/>
    <property type="match status" value="1"/>
</dbReference>
<name>A0A0C9M9F9_9FUNG</name>
<sequence>MPLVTMDMNLNTSLKKAEISPNIVPENFTPSTLVSATYANGEDVALGNFIKPSESADIPKVTFIAPDETAEYTLLVVDPDAPTKEDPKWGPYRHWVITNIPGKLRVMLTSGDLSKGNALAPYMGPAPPPKTRDHRYIFLLYKQPRTQADFGTLAKESNNWDFKAFVNQHDLELIGVNFFISRNDDN</sequence>
<accession>A0A0C9M9F9</accession>
<dbReference type="STRING" id="91626.A0A0C9M9F9"/>
<dbReference type="InterPro" id="IPR008914">
    <property type="entry name" value="PEBP"/>
</dbReference>
<dbReference type="GO" id="GO:0030162">
    <property type="term" value="P:regulation of proteolysis"/>
    <property type="evidence" value="ECO:0007669"/>
    <property type="project" value="TreeGrafter"/>
</dbReference>
<gene>
    <name evidence="1" type="ORF">MAM1_0147c06576</name>
</gene>
<dbReference type="PANTHER" id="PTHR11362:SF148">
    <property type="entry name" value="CARBOXYPEPTIDASE Y INHIBITOR"/>
    <property type="match status" value="1"/>
</dbReference>
<dbReference type="GO" id="GO:0046578">
    <property type="term" value="P:regulation of Ras protein signal transduction"/>
    <property type="evidence" value="ECO:0007669"/>
    <property type="project" value="TreeGrafter"/>
</dbReference>
<dbReference type="AlphaFoldDB" id="A0A0C9M9F9"/>
<keyword evidence="2" id="KW-1185">Reference proteome</keyword>
<dbReference type="GO" id="GO:0005543">
    <property type="term" value="F:phospholipid binding"/>
    <property type="evidence" value="ECO:0007669"/>
    <property type="project" value="TreeGrafter"/>
</dbReference>
<dbReference type="GO" id="GO:0030414">
    <property type="term" value="F:peptidase inhibitor activity"/>
    <property type="evidence" value="ECO:0007669"/>
    <property type="project" value="TreeGrafter"/>
</dbReference>
<evidence type="ECO:0000313" key="1">
    <source>
        <dbReference type="EMBL" id="GAN07086.1"/>
    </source>
</evidence>
<dbReference type="SUPFAM" id="SSF49777">
    <property type="entry name" value="PEBP-like"/>
    <property type="match status" value="1"/>
</dbReference>
<evidence type="ECO:0008006" key="3">
    <source>
        <dbReference type="Google" id="ProtNLM"/>
    </source>
</evidence>